<dbReference type="RefSeq" id="WP_182023438.1">
    <property type="nucleotide sequence ID" value="NZ_JACGAO010000008.1"/>
</dbReference>
<accession>A0ABR5ZY62</accession>
<protein>
    <submittedName>
        <fullName evidence="3">Terminase small subunit</fullName>
    </submittedName>
</protein>
<evidence type="ECO:0000256" key="1">
    <source>
        <dbReference type="ARBA" id="ARBA00022612"/>
    </source>
</evidence>
<proteinExistence type="predicted"/>
<sequence length="143" mass="16416">MSKKEATAQQKLFIDEYLKLRKSNQKKAALNAGYSPKSAEAQASQLLKNPRVRAYLDERESQLEKELRKEFMFDALEARKVMFEIMKDDMTPESVRLSAAKDFLDRAGFKPIEKQEISGELKTTNAFAELTTEELKKLADGYE</sequence>
<dbReference type="EMBL" id="JACGAN010000008">
    <property type="protein sequence ID" value="MBA5746681.1"/>
    <property type="molecule type" value="Genomic_DNA"/>
</dbReference>
<dbReference type="Pfam" id="PF03592">
    <property type="entry name" value="Terminase_2"/>
    <property type="match status" value="1"/>
</dbReference>
<gene>
    <name evidence="3" type="ORF">H3232_05690</name>
</gene>
<dbReference type="PANTHER" id="PTHR41328">
    <property type="entry name" value="TERMINASE SMALL SUBUNIT-RELATED"/>
    <property type="match status" value="1"/>
</dbReference>
<reference evidence="3 4" key="1">
    <citation type="submission" date="2020-07" db="EMBL/GenBank/DDBJ databases">
        <title>Draft Genome Sequences of Lactobacillales Isolated from the International Space Station.</title>
        <authorList>
            <person name="Bharadwaj A.R."/>
            <person name="Singh N.K."/>
            <person name="Wood J.M."/>
            <person name="Debieu M."/>
            <person name="O'Hara N.B."/>
            <person name="Karouia F."/>
            <person name="Mason C.E."/>
            <person name="Venkateswaran K."/>
        </authorList>
    </citation>
    <scope>NUCLEOTIDE SEQUENCE [LARGE SCALE GENOMIC DNA]</scope>
    <source>
        <strain evidence="3 4">151250015-1-258-55</strain>
    </source>
</reference>
<keyword evidence="4" id="KW-1185">Reference proteome</keyword>
<comment type="caution">
    <text evidence="3">The sequence shown here is derived from an EMBL/GenBank/DDBJ whole genome shotgun (WGS) entry which is preliminary data.</text>
</comment>
<name>A0ABR5ZY62_9LACT</name>
<dbReference type="Gene3D" id="1.10.10.1400">
    <property type="entry name" value="Terminase, small subunit, N-terminal DNA-binding domain, HTH motif"/>
    <property type="match status" value="1"/>
</dbReference>
<evidence type="ECO:0000313" key="4">
    <source>
        <dbReference type="Proteomes" id="UP000540056"/>
    </source>
</evidence>
<keyword evidence="1" id="KW-1188">Viral release from host cell</keyword>
<dbReference type="InterPro" id="IPR005335">
    <property type="entry name" value="Terminase_ssu"/>
</dbReference>
<dbReference type="InterPro" id="IPR038713">
    <property type="entry name" value="Terminase_Gp1_N_sf"/>
</dbReference>
<dbReference type="PANTHER" id="PTHR41328:SF2">
    <property type="entry name" value="TERMINASE SMALL SUBUNIT"/>
    <property type="match status" value="1"/>
</dbReference>
<dbReference type="InterPro" id="IPR052404">
    <property type="entry name" value="SPP1-like_terminase"/>
</dbReference>
<dbReference type="Proteomes" id="UP000540056">
    <property type="component" value="Unassembled WGS sequence"/>
</dbReference>
<evidence type="ECO:0000256" key="2">
    <source>
        <dbReference type="ARBA" id="ARBA00023219"/>
    </source>
</evidence>
<evidence type="ECO:0000313" key="3">
    <source>
        <dbReference type="EMBL" id="MBA5746681.1"/>
    </source>
</evidence>
<keyword evidence="2" id="KW-0231">Viral genome packaging</keyword>
<organism evidence="3 4">
    <name type="scientific">Aerococcus urinaeequi</name>
    <dbReference type="NCBI Taxonomy" id="51665"/>
    <lineage>
        <taxon>Bacteria</taxon>
        <taxon>Bacillati</taxon>
        <taxon>Bacillota</taxon>
        <taxon>Bacilli</taxon>
        <taxon>Lactobacillales</taxon>
        <taxon>Aerococcaceae</taxon>
        <taxon>Aerococcus</taxon>
    </lineage>
</organism>